<evidence type="ECO:0000256" key="10">
    <source>
        <dbReference type="ARBA" id="ARBA00049131"/>
    </source>
</evidence>
<feature type="chain" id="PRO_5002681659" description="nitrite reductase (cytochrome; ammonia-forming)" evidence="11">
    <location>
        <begin position="22"/>
        <end position="365"/>
    </location>
</feature>
<evidence type="ECO:0000256" key="11">
    <source>
        <dbReference type="SAM" id="SignalP"/>
    </source>
</evidence>
<dbReference type="HOGENOM" id="CLU_764522_0_0_7"/>
<protein>
    <recommendedName>
        <fullName evidence="3">nitrite reductase (cytochrome; ammonia-forming)</fullName>
        <ecNumber evidence="3">1.7.2.2</ecNumber>
    </recommendedName>
</protein>
<reference evidence="13 14" key="1">
    <citation type="submission" date="2007-05" db="EMBL/GenBank/DDBJ databases">
        <title>Complete sequence of Geobacter uraniireducens Rf4.</title>
        <authorList>
            <consortium name="US DOE Joint Genome Institute"/>
            <person name="Copeland A."/>
            <person name="Lucas S."/>
            <person name="Lapidus A."/>
            <person name="Barry K."/>
            <person name="Detter J.C."/>
            <person name="Glavina del Rio T."/>
            <person name="Hammon N."/>
            <person name="Israni S."/>
            <person name="Dalin E."/>
            <person name="Tice H."/>
            <person name="Pitluck S."/>
            <person name="Chertkov O."/>
            <person name="Brettin T."/>
            <person name="Bruce D."/>
            <person name="Han C."/>
            <person name="Schmutz J."/>
            <person name="Larimer F."/>
            <person name="Land M."/>
            <person name="Hauser L."/>
            <person name="Kyrpides N."/>
            <person name="Mikhailova N."/>
            <person name="Shelobolina E."/>
            <person name="Aklujkar M."/>
            <person name="Lovley D."/>
            <person name="Richardson P."/>
        </authorList>
    </citation>
    <scope>NUCLEOTIDE SEQUENCE [LARGE SCALE GENOMIC DNA]</scope>
    <source>
        <strain evidence="14">ATCC BAA-1134 / JCM 13001 / Rf4</strain>
    </source>
</reference>
<dbReference type="GO" id="GO:0042279">
    <property type="term" value="F:nitrite reductase (cytochrome, ammonia-forming) activity"/>
    <property type="evidence" value="ECO:0007669"/>
    <property type="project" value="UniProtKB-EC"/>
</dbReference>
<organism evidence="13 14">
    <name type="scientific">Geotalea uraniireducens (strain Rf4)</name>
    <name type="common">Geobacter uraniireducens</name>
    <dbReference type="NCBI Taxonomy" id="351605"/>
    <lineage>
        <taxon>Bacteria</taxon>
        <taxon>Pseudomonadati</taxon>
        <taxon>Thermodesulfobacteriota</taxon>
        <taxon>Desulfuromonadia</taxon>
        <taxon>Geobacterales</taxon>
        <taxon>Geobacteraceae</taxon>
        <taxon>Geotalea</taxon>
    </lineage>
</organism>
<dbReference type="Pfam" id="PF22113">
    <property type="entry name" value="Mtrc-MtrF_II-IV_dom"/>
    <property type="match status" value="1"/>
</dbReference>
<accession>A5GFA7</accession>
<evidence type="ECO:0000313" key="14">
    <source>
        <dbReference type="Proteomes" id="UP000006695"/>
    </source>
</evidence>
<dbReference type="SUPFAM" id="SSF48695">
    <property type="entry name" value="Multiheme cytochromes"/>
    <property type="match status" value="1"/>
</dbReference>
<evidence type="ECO:0000259" key="12">
    <source>
        <dbReference type="Pfam" id="PF22113"/>
    </source>
</evidence>
<evidence type="ECO:0000313" key="13">
    <source>
        <dbReference type="EMBL" id="ABQ26112.1"/>
    </source>
</evidence>
<evidence type="ECO:0000256" key="9">
    <source>
        <dbReference type="ARBA" id="ARBA00023004"/>
    </source>
</evidence>
<name>A5GFA7_GEOUR</name>
<evidence type="ECO:0000256" key="3">
    <source>
        <dbReference type="ARBA" id="ARBA00011887"/>
    </source>
</evidence>
<dbReference type="GO" id="GO:0020037">
    <property type="term" value="F:heme binding"/>
    <property type="evidence" value="ECO:0007669"/>
    <property type="project" value="TreeGrafter"/>
</dbReference>
<proteinExistence type="inferred from homology"/>
<keyword evidence="7" id="KW-0106">Calcium</keyword>
<evidence type="ECO:0000256" key="8">
    <source>
        <dbReference type="ARBA" id="ARBA00023002"/>
    </source>
</evidence>
<dbReference type="GO" id="GO:0046872">
    <property type="term" value="F:metal ion binding"/>
    <property type="evidence" value="ECO:0007669"/>
    <property type="project" value="UniProtKB-KW"/>
</dbReference>
<dbReference type="AlphaFoldDB" id="A5GFA7"/>
<keyword evidence="6 11" id="KW-0732">Signal</keyword>
<comment type="catalytic activity">
    <reaction evidence="10">
        <text>6 Fe(III)-[cytochrome c] + NH4(+) + 2 H2O = 6 Fe(II)-[cytochrome c] + nitrite + 8 H(+)</text>
        <dbReference type="Rhea" id="RHEA:13089"/>
        <dbReference type="Rhea" id="RHEA-COMP:10350"/>
        <dbReference type="Rhea" id="RHEA-COMP:14399"/>
        <dbReference type="ChEBI" id="CHEBI:15377"/>
        <dbReference type="ChEBI" id="CHEBI:15378"/>
        <dbReference type="ChEBI" id="CHEBI:16301"/>
        <dbReference type="ChEBI" id="CHEBI:28938"/>
        <dbReference type="ChEBI" id="CHEBI:29033"/>
        <dbReference type="ChEBI" id="CHEBI:29034"/>
        <dbReference type="EC" id="1.7.2.2"/>
    </reaction>
</comment>
<dbReference type="GO" id="GO:0019645">
    <property type="term" value="P:anaerobic electron transport chain"/>
    <property type="evidence" value="ECO:0007669"/>
    <property type="project" value="TreeGrafter"/>
</dbReference>
<keyword evidence="4" id="KW-0349">Heme</keyword>
<feature type="signal peptide" evidence="11">
    <location>
        <begin position="1"/>
        <end position="21"/>
    </location>
</feature>
<dbReference type="EMBL" id="CP000698">
    <property type="protein sequence ID" value="ABQ26112.1"/>
    <property type="molecule type" value="Genomic_DNA"/>
</dbReference>
<evidence type="ECO:0000256" key="5">
    <source>
        <dbReference type="ARBA" id="ARBA00022723"/>
    </source>
</evidence>
<dbReference type="InterPro" id="IPR054337">
    <property type="entry name" value="Mtrc-MtrF-like_dom_II/IV"/>
</dbReference>
<feature type="domain" description="Outer membrane cytochrome MtrC/MtrF-like" evidence="12">
    <location>
        <begin position="159"/>
        <end position="315"/>
    </location>
</feature>
<evidence type="ECO:0000256" key="6">
    <source>
        <dbReference type="ARBA" id="ARBA00022729"/>
    </source>
</evidence>
<dbReference type="PANTHER" id="PTHR30633:SF0">
    <property type="entry name" value="CYTOCHROME C-552"/>
    <property type="match status" value="1"/>
</dbReference>
<dbReference type="InterPro" id="IPR036280">
    <property type="entry name" value="Multihaem_cyt_sf"/>
</dbReference>
<sequence>MSLHSILIAFLMMFITTPILAVESNQPSHLDVHNVPKGCATCHYGVNFKTGGGPNVCLICHGDPSKLKQEYKFMPKGFAPQGINLKNIETEFRKLYHHPTFDGAGKHKVNEVLPEIDVRALRHAVCVDCHNPHNVSAANKFAGIKDKRMGNLPVAISSEYELCYKCHGDSANLPGRSTNKRVEFSKNNPSFHPVEAEGKNAAVVSLTKPYKEKKLSPGDVSIISCSDCHGSDNSSAPQGPHGSNYEYILVDNFSIKDNQPENSFNYALCYRCHSRTSILSDESFKYHSLHISGRTGINVSVSGTSCYTCHSSHGSTENKYLIRFNKDVVFPNSRGVLKFVEKGVSTFRGECYLTCHGVDHDPKKY</sequence>
<keyword evidence="9" id="KW-0408">Iron</keyword>
<dbReference type="Proteomes" id="UP000006695">
    <property type="component" value="Chromosome"/>
</dbReference>
<dbReference type="EC" id="1.7.2.2" evidence="3"/>
<dbReference type="KEGG" id="gur:Gura_1922"/>
<comment type="subcellular location">
    <subcellularLocation>
        <location evidence="1">Cell envelope</location>
    </subcellularLocation>
</comment>
<evidence type="ECO:0000256" key="4">
    <source>
        <dbReference type="ARBA" id="ARBA00022617"/>
    </source>
</evidence>
<keyword evidence="14" id="KW-1185">Reference proteome</keyword>
<dbReference type="GO" id="GO:0030288">
    <property type="term" value="C:outer membrane-bounded periplasmic space"/>
    <property type="evidence" value="ECO:0007669"/>
    <property type="project" value="TreeGrafter"/>
</dbReference>
<dbReference type="STRING" id="351605.Gura_1922"/>
<gene>
    <name evidence="13" type="ordered locus">Gura_1922</name>
</gene>
<keyword evidence="5" id="KW-0479">Metal-binding</keyword>
<comment type="similarity">
    <text evidence="2">Belongs to the cytochrome c-552 family.</text>
</comment>
<dbReference type="PANTHER" id="PTHR30633">
    <property type="entry name" value="CYTOCHROME C-552 RESPIRATORY NITRITE REDUCTASE"/>
    <property type="match status" value="1"/>
</dbReference>
<evidence type="ECO:0000256" key="7">
    <source>
        <dbReference type="ARBA" id="ARBA00022837"/>
    </source>
</evidence>
<dbReference type="OrthoDB" id="5428211at2"/>
<evidence type="ECO:0000256" key="1">
    <source>
        <dbReference type="ARBA" id="ARBA00004196"/>
    </source>
</evidence>
<keyword evidence="8" id="KW-0560">Oxidoreductase</keyword>
<dbReference type="InterPro" id="IPR003321">
    <property type="entry name" value="Cyt_c552"/>
</dbReference>
<evidence type="ECO:0000256" key="2">
    <source>
        <dbReference type="ARBA" id="ARBA00009288"/>
    </source>
</evidence>
<dbReference type="RefSeq" id="WP_011938815.1">
    <property type="nucleotide sequence ID" value="NC_009483.1"/>
</dbReference>